<keyword evidence="2" id="KW-0732">Signal</keyword>
<feature type="signal peptide" evidence="2">
    <location>
        <begin position="1"/>
        <end position="24"/>
    </location>
</feature>
<proteinExistence type="predicted"/>
<dbReference type="RefSeq" id="WP_378520082.1">
    <property type="nucleotide sequence ID" value="NZ_CBCSDI010000037.1"/>
</dbReference>
<evidence type="ECO:0000256" key="2">
    <source>
        <dbReference type="SAM" id="SignalP"/>
    </source>
</evidence>
<evidence type="ECO:0000256" key="1">
    <source>
        <dbReference type="SAM" id="MobiDB-lite"/>
    </source>
</evidence>
<comment type="caution">
    <text evidence="3">The sequence shown here is derived from an EMBL/GenBank/DDBJ whole genome shotgun (WGS) entry which is preliminary data.</text>
</comment>
<feature type="region of interest" description="Disordered" evidence="1">
    <location>
        <begin position="24"/>
        <end position="61"/>
    </location>
</feature>
<dbReference type="PROSITE" id="PS51257">
    <property type="entry name" value="PROKAR_LIPOPROTEIN"/>
    <property type="match status" value="1"/>
</dbReference>
<accession>A0ABV6E5Q1</accession>
<feature type="compositionally biased region" description="Low complexity" evidence="1">
    <location>
        <begin position="29"/>
        <end position="58"/>
    </location>
</feature>
<feature type="chain" id="PRO_5046083856" description="DUF2690 domain-containing protein" evidence="2">
    <location>
        <begin position="25"/>
        <end position="138"/>
    </location>
</feature>
<dbReference type="EMBL" id="JBHLXH010000002">
    <property type="protein sequence ID" value="MFC0224307.1"/>
    <property type="molecule type" value="Genomic_DNA"/>
</dbReference>
<dbReference type="Proteomes" id="UP001589698">
    <property type="component" value="Unassembled WGS sequence"/>
</dbReference>
<evidence type="ECO:0000313" key="3">
    <source>
        <dbReference type="EMBL" id="MFC0224307.1"/>
    </source>
</evidence>
<keyword evidence="4" id="KW-1185">Reference proteome</keyword>
<gene>
    <name evidence="3" type="ORF">ACFFJG_17615</name>
</gene>
<evidence type="ECO:0000313" key="4">
    <source>
        <dbReference type="Proteomes" id="UP001589698"/>
    </source>
</evidence>
<evidence type="ECO:0008006" key="5">
    <source>
        <dbReference type="Google" id="ProtNLM"/>
    </source>
</evidence>
<reference evidence="3 4" key="1">
    <citation type="submission" date="2024-09" db="EMBL/GenBank/DDBJ databases">
        <authorList>
            <person name="Sun Q."/>
            <person name="Mori K."/>
        </authorList>
    </citation>
    <scope>NUCLEOTIDE SEQUENCE [LARGE SCALE GENOMIC DNA]</scope>
    <source>
        <strain evidence="3 4">CCM 8654</strain>
    </source>
</reference>
<sequence length="138" mass="14292">MTRTSRAPLLAGLALAGLALTACGDQEPDSAAEPSQQPSSSSQSPSDTPSDTSSDEPAGPACADVWVAGATLPANYSGCQDDAKGKWVQAMTYRCSSGQRLVTFGTTFYAAKGEVVNESDVPLRRNKDFQKILASCGA</sequence>
<organism evidence="3 4">
    <name type="scientific">Nocardioides zeicaulis</name>
    <dbReference type="NCBI Taxonomy" id="1776857"/>
    <lineage>
        <taxon>Bacteria</taxon>
        <taxon>Bacillati</taxon>
        <taxon>Actinomycetota</taxon>
        <taxon>Actinomycetes</taxon>
        <taxon>Propionibacteriales</taxon>
        <taxon>Nocardioidaceae</taxon>
        <taxon>Nocardioides</taxon>
    </lineage>
</organism>
<name>A0ABV6E5Q1_9ACTN</name>
<protein>
    <recommendedName>
        <fullName evidence="5">DUF2690 domain-containing protein</fullName>
    </recommendedName>
</protein>